<evidence type="ECO:0000256" key="4">
    <source>
        <dbReference type="ARBA" id="ARBA00022833"/>
    </source>
</evidence>
<feature type="domain" description="Matrin-type" evidence="7">
    <location>
        <begin position="24"/>
        <end position="55"/>
    </location>
</feature>
<feature type="region of interest" description="Disordered" evidence="6">
    <location>
        <begin position="446"/>
        <end position="469"/>
    </location>
</feature>
<evidence type="ECO:0000313" key="9">
    <source>
        <dbReference type="Proteomes" id="UP001530315"/>
    </source>
</evidence>
<dbReference type="PANTHER" id="PTHR13173">
    <property type="entry name" value="WW DOMAIN BINDING PROTEIN 4"/>
    <property type="match status" value="1"/>
</dbReference>
<evidence type="ECO:0000256" key="3">
    <source>
        <dbReference type="ARBA" id="ARBA00022771"/>
    </source>
</evidence>
<dbReference type="GO" id="GO:0008270">
    <property type="term" value="F:zinc ion binding"/>
    <property type="evidence" value="ECO:0007669"/>
    <property type="project" value="UniProtKB-KW"/>
</dbReference>
<evidence type="ECO:0000256" key="1">
    <source>
        <dbReference type="ARBA" id="ARBA00004123"/>
    </source>
</evidence>
<keyword evidence="3" id="KW-0863">Zinc-finger</keyword>
<feature type="region of interest" description="Disordered" evidence="6">
    <location>
        <begin position="45"/>
        <end position="77"/>
    </location>
</feature>
<feature type="compositionally biased region" description="Low complexity" evidence="6">
    <location>
        <begin position="135"/>
        <end position="144"/>
    </location>
</feature>
<comment type="subcellular location">
    <subcellularLocation>
        <location evidence="1">Nucleus</location>
    </subcellularLocation>
</comment>
<proteinExistence type="predicted"/>
<dbReference type="InterPro" id="IPR040023">
    <property type="entry name" value="WBP4"/>
</dbReference>
<dbReference type="InterPro" id="IPR000690">
    <property type="entry name" value="Matrin/U1-C_Znf_C2H2"/>
</dbReference>
<evidence type="ECO:0000313" key="8">
    <source>
        <dbReference type="EMBL" id="KAL3791055.1"/>
    </source>
</evidence>
<evidence type="ECO:0000256" key="6">
    <source>
        <dbReference type="SAM" id="MobiDB-lite"/>
    </source>
</evidence>
<sequence>MTSSYARQAKGAGGNEPWRNKERHYCALCNAWMGSDRQSIMLHENGKRHREAAENDLARRRDDRTRKEKDRKDLERAYAKMNASAAGAGLAAGVVVPATFGPTRPWDRPPHGLPSSSRGGGIASSGIVAEAEEAAIPSAPSSSSAKEESSRAQGGGWGWGGGGGGDKATSEGGEAPTTTIKPAAAFDPNVVGHYDLEGTTYLEGQVYSEILEEGMPIQLWMGSALATDAEKRDLRNSNNWKMALLAKVVRRRKGGGKETNTNTSCHVSYLQRSTDDDETIESNVPPSRIRLVLGSDPSIPSTMEEAHLALVGGEQTIVVSKDTTADTSADVIDENTGLSGWTTTTIRRVASSFYEKDQEKKRKREHEKELSEYKERRERDMQARKMEEARYANAHDSALGAYDVWSSSSTSAAEGGRTTRSYKGVDITKETKVEVADTARSLSRGMGSVAFKKKSSKKKSVRMTSADDD</sequence>
<dbReference type="PANTHER" id="PTHR13173:SF10">
    <property type="entry name" value="WW DOMAIN-BINDING PROTEIN 4"/>
    <property type="match status" value="1"/>
</dbReference>
<reference evidence="8 9" key="1">
    <citation type="submission" date="2024-10" db="EMBL/GenBank/DDBJ databases">
        <title>Updated reference genomes for cyclostephanoid diatoms.</title>
        <authorList>
            <person name="Roberts W.R."/>
            <person name="Alverson A.J."/>
        </authorList>
    </citation>
    <scope>NUCLEOTIDE SEQUENCE [LARGE SCALE GENOMIC DNA]</scope>
    <source>
        <strain evidence="8 9">AJA276-08</strain>
    </source>
</reference>
<keyword evidence="9" id="KW-1185">Reference proteome</keyword>
<evidence type="ECO:0000256" key="5">
    <source>
        <dbReference type="ARBA" id="ARBA00023242"/>
    </source>
</evidence>
<accession>A0ABD3PY63</accession>
<comment type="caution">
    <text evidence="8">The sequence shown here is derived from an EMBL/GenBank/DDBJ whole genome shotgun (WGS) entry which is preliminary data.</text>
</comment>
<feature type="region of interest" description="Disordered" evidence="6">
    <location>
        <begin position="101"/>
        <end position="123"/>
    </location>
</feature>
<gene>
    <name evidence="8" type="ORF">ACHAW5_002832</name>
</gene>
<protein>
    <recommendedName>
        <fullName evidence="7">Matrin-type domain-containing protein</fullName>
    </recommendedName>
</protein>
<organism evidence="8 9">
    <name type="scientific">Stephanodiscus triporus</name>
    <dbReference type="NCBI Taxonomy" id="2934178"/>
    <lineage>
        <taxon>Eukaryota</taxon>
        <taxon>Sar</taxon>
        <taxon>Stramenopiles</taxon>
        <taxon>Ochrophyta</taxon>
        <taxon>Bacillariophyta</taxon>
        <taxon>Coscinodiscophyceae</taxon>
        <taxon>Thalassiosirophycidae</taxon>
        <taxon>Stephanodiscales</taxon>
        <taxon>Stephanodiscaceae</taxon>
        <taxon>Stephanodiscus</taxon>
    </lineage>
</organism>
<evidence type="ECO:0000256" key="2">
    <source>
        <dbReference type="ARBA" id="ARBA00022723"/>
    </source>
</evidence>
<name>A0ABD3PY63_9STRA</name>
<dbReference type="AlphaFoldDB" id="A0ABD3PY63"/>
<dbReference type="GO" id="GO:0005634">
    <property type="term" value="C:nucleus"/>
    <property type="evidence" value="ECO:0007669"/>
    <property type="project" value="UniProtKB-SubCell"/>
</dbReference>
<feature type="compositionally biased region" description="Basic residues" evidence="6">
    <location>
        <begin position="451"/>
        <end position="461"/>
    </location>
</feature>
<dbReference type="EMBL" id="JALLAZ020000608">
    <property type="protein sequence ID" value="KAL3791055.1"/>
    <property type="molecule type" value="Genomic_DNA"/>
</dbReference>
<keyword evidence="4" id="KW-0862">Zinc</keyword>
<feature type="region of interest" description="Disordered" evidence="6">
    <location>
        <begin position="354"/>
        <end position="389"/>
    </location>
</feature>
<feature type="region of interest" description="Disordered" evidence="6">
    <location>
        <begin position="135"/>
        <end position="181"/>
    </location>
</feature>
<keyword evidence="5" id="KW-0539">Nucleus</keyword>
<keyword evidence="2" id="KW-0479">Metal-binding</keyword>
<dbReference type="Proteomes" id="UP001530315">
    <property type="component" value="Unassembled WGS sequence"/>
</dbReference>
<feature type="compositionally biased region" description="Basic and acidic residues" evidence="6">
    <location>
        <begin position="51"/>
        <end position="77"/>
    </location>
</feature>
<feature type="compositionally biased region" description="Gly residues" evidence="6">
    <location>
        <begin position="153"/>
        <end position="166"/>
    </location>
</feature>
<evidence type="ECO:0000259" key="7">
    <source>
        <dbReference type="PROSITE" id="PS50171"/>
    </source>
</evidence>
<dbReference type="PROSITE" id="PS50171">
    <property type="entry name" value="ZF_MATRIN"/>
    <property type="match status" value="1"/>
</dbReference>